<accession>A0AAD9WPN7</accession>
<dbReference type="EMBL" id="JANJYI010000008">
    <property type="protein sequence ID" value="KAK2637892.1"/>
    <property type="molecule type" value="Genomic_DNA"/>
</dbReference>
<dbReference type="Proteomes" id="UP001280121">
    <property type="component" value="Unassembled WGS sequence"/>
</dbReference>
<name>A0AAD9WPN7_9ROSI</name>
<evidence type="ECO:0000313" key="3">
    <source>
        <dbReference type="Proteomes" id="UP001280121"/>
    </source>
</evidence>
<organism evidence="2 3">
    <name type="scientific">Dipteronia dyeriana</name>
    <dbReference type="NCBI Taxonomy" id="168575"/>
    <lineage>
        <taxon>Eukaryota</taxon>
        <taxon>Viridiplantae</taxon>
        <taxon>Streptophyta</taxon>
        <taxon>Embryophyta</taxon>
        <taxon>Tracheophyta</taxon>
        <taxon>Spermatophyta</taxon>
        <taxon>Magnoliopsida</taxon>
        <taxon>eudicotyledons</taxon>
        <taxon>Gunneridae</taxon>
        <taxon>Pentapetalae</taxon>
        <taxon>rosids</taxon>
        <taxon>malvids</taxon>
        <taxon>Sapindales</taxon>
        <taxon>Sapindaceae</taxon>
        <taxon>Hippocastanoideae</taxon>
        <taxon>Acereae</taxon>
        <taxon>Dipteronia</taxon>
    </lineage>
</organism>
<feature type="compositionally biased region" description="Polar residues" evidence="1">
    <location>
        <begin position="162"/>
        <end position="178"/>
    </location>
</feature>
<reference evidence="2" key="1">
    <citation type="journal article" date="2023" name="Plant J.">
        <title>Genome sequences and population genomics provide insights into the demographic history, inbreeding, and mutation load of two 'living fossil' tree species of Dipteronia.</title>
        <authorList>
            <person name="Feng Y."/>
            <person name="Comes H.P."/>
            <person name="Chen J."/>
            <person name="Zhu S."/>
            <person name="Lu R."/>
            <person name="Zhang X."/>
            <person name="Li P."/>
            <person name="Qiu J."/>
            <person name="Olsen K.M."/>
            <person name="Qiu Y."/>
        </authorList>
    </citation>
    <scope>NUCLEOTIDE SEQUENCE</scope>
    <source>
        <strain evidence="2">KIB01</strain>
    </source>
</reference>
<dbReference type="AlphaFoldDB" id="A0AAD9WPN7"/>
<gene>
    <name evidence="2" type="ORF">Ddye_025687</name>
</gene>
<proteinExistence type="predicted"/>
<sequence>MSVLIMRMVIMRQIVSSDDDASLGVGENVFGEDAVDEDAVVEVSKAIKISVVEKEGDTNVPDVHGSDYEVVNEIESASYGDVIKDVAVESDTVEVRHGRLCLGLYKASGRPGPVRHNRTFSHGISEYSSSQYKKDIKKFKLLALQSIDIGSSGFSVVTNNAVQNPSSSSTEGRQTTQEIEPYKEEKDTNVSSQST</sequence>
<protein>
    <submittedName>
        <fullName evidence="2">Uncharacterized protein</fullName>
    </submittedName>
</protein>
<evidence type="ECO:0000313" key="2">
    <source>
        <dbReference type="EMBL" id="KAK2637892.1"/>
    </source>
</evidence>
<feature type="region of interest" description="Disordered" evidence="1">
    <location>
        <begin position="162"/>
        <end position="195"/>
    </location>
</feature>
<comment type="caution">
    <text evidence="2">The sequence shown here is derived from an EMBL/GenBank/DDBJ whole genome shotgun (WGS) entry which is preliminary data.</text>
</comment>
<evidence type="ECO:0000256" key="1">
    <source>
        <dbReference type="SAM" id="MobiDB-lite"/>
    </source>
</evidence>
<keyword evidence="3" id="KW-1185">Reference proteome</keyword>